<evidence type="ECO:0000259" key="3">
    <source>
        <dbReference type="Pfam" id="PF24626"/>
    </source>
</evidence>
<keyword evidence="5" id="KW-1185">Reference proteome</keyword>
<evidence type="ECO:0000313" key="4">
    <source>
        <dbReference type="EMBL" id="KAF2301131.1"/>
    </source>
</evidence>
<keyword evidence="1" id="KW-1133">Transmembrane helix</keyword>
<accession>A0A6A6LI51</accession>
<name>A0A6A6LI51_HEVBR</name>
<dbReference type="PANTHER" id="PTHR46148">
    <property type="entry name" value="CHROMO DOMAIN-CONTAINING PROTEIN"/>
    <property type="match status" value="1"/>
</dbReference>
<proteinExistence type="predicted"/>
<dbReference type="Proteomes" id="UP000467840">
    <property type="component" value="Chromosome 4"/>
</dbReference>
<keyword evidence="1" id="KW-0472">Membrane</keyword>
<feature type="domain" description="Tf2-1-like SH3-like" evidence="3">
    <location>
        <begin position="193"/>
        <end position="256"/>
    </location>
</feature>
<sequence length="296" mass="33390">MKGSDNSAADALSRASQAQLHALTVILLPVDLMQANKCTWSSDAHLVSIIEDLKLDSNSHKHYTWLHDTLKRKGKLVVGDDPVLKTRLLQFFHDSSLGGHSGVTVTIKRLSNVVYWKGMRKAVKGNISAHALYGFPPPIHVPYFPNDSSVAAVDIYMRSRVDTIALLQHHLTRANARMKQVDRNRTYRDFNIGDQVLVKLQPYRQQSITRGNQKLQPRYFGPFPVIDRIGKVAYKLQLPSDALIHNVFHVSHLKPFTSSVPASASLPTFATIAPIFLQVILDRRMIKGRMQLQHNY</sequence>
<dbReference type="Pfam" id="PF17921">
    <property type="entry name" value="Integrase_H2C2"/>
    <property type="match status" value="1"/>
</dbReference>
<gene>
    <name evidence="4" type="ORF">GH714_020303</name>
</gene>
<feature type="transmembrane region" description="Helical" evidence="1">
    <location>
        <begin position="264"/>
        <end position="281"/>
    </location>
</feature>
<dbReference type="InterPro" id="IPR056924">
    <property type="entry name" value="SH3_Tf2-1"/>
</dbReference>
<comment type="caution">
    <text evidence="4">The sequence shown here is derived from an EMBL/GenBank/DDBJ whole genome shotgun (WGS) entry which is preliminary data.</text>
</comment>
<protein>
    <submittedName>
        <fullName evidence="4">Uncharacterized protein</fullName>
    </submittedName>
</protein>
<dbReference type="Gene3D" id="1.10.340.70">
    <property type="match status" value="1"/>
</dbReference>
<evidence type="ECO:0000256" key="1">
    <source>
        <dbReference type="SAM" id="Phobius"/>
    </source>
</evidence>
<dbReference type="Pfam" id="PF24626">
    <property type="entry name" value="SH3_Tf2-1"/>
    <property type="match status" value="1"/>
</dbReference>
<dbReference type="EMBL" id="JAAGAX010000010">
    <property type="protein sequence ID" value="KAF2301131.1"/>
    <property type="molecule type" value="Genomic_DNA"/>
</dbReference>
<dbReference type="AlphaFoldDB" id="A0A6A6LI51"/>
<evidence type="ECO:0000313" key="5">
    <source>
        <dbReference type="Proteomes" id="UP000467840"/>
    </source>
</evidence>
<evidence type="ECO:0000259" key="2">
    <source>
        <dbReference type="Pfam" id="PF17921"/>
    </source>
</evidence>
<dbReference type="PANTHER" id="PTHR46148:SF52">
    <property type="entry name" value="OS04G0603800 PROTEIN"/>
    <property type="match status" value="1"/>
</dbReference>
<keyword evidence="1" id="KW-0812">Transmembrane</keyword>
<dbReference type="InterPro" id="IPR041588">
    <property type="entry name" value="Integrase_H2C2"/>
</dbReference>
<organism evidence="4 5">
    <name type="scientific">Hevea brasiliensis</name>
    <name type="common">Para rubber tree</name>
    <name type="synonym">Siphonia brasiliensis</name>
    <dbReference type="NCBI Taxonomy" id="3981"/>
    <lineage>
        <taxon>Eukaryota</taxon>
        <taxon>Viridiplantae</taxon>
        <taxon>Streptophyta</taxon>
        <taxon>Embryophyta</taxon>
        <taxon>Tracheophyta</taxon>
        <taxon>Spermatophyta</taxon>
        <taxon>Magnoliopsida</taxon>
        <taxon>eudicotyledons</taxon>
        <taxon>Gunneridae</taxon>
        <taxon>Pentapetalae</taxon>
        <taxon>rosids</taxon>
        <taxon>fabids</taxon>
        <taxon>Malpighiales</taxon>
        <taxon>Euphorbiaceae</taxon>
        <taxon>Crotonoideae</taxon>
        <taxon>Micrandreae</taxon>
        <taxon>Hevea</taxon>
    </lineage>
</organism>
<feature type="domain" description="Integrase zinc-binding" evidence="2">
    <location>
        <begin position="83"/>
        <end position="124"/>
    </location>
</feature>
<reference evidence="4 5" key="1">
    <citation type="journal article" date="2020" name="Mol. Plant">
        <title>The Chromosome-Based Rubber Tree Genome Provides New Insights into Spurge Genome Evolution and Rubber Biosynthesis.</title>
        <authorList>
            <person name="Liu J."/>
            <person name="Shi C."/>
            <person name="Shi C.C."/>
            <person name="Li W."/>
            <person name="Zhang Q.J."/>
            <person name="Zhang Y."/>
            <person name="Li K."/>
            <person name="Lu H.F."/>
            <person name="Shi C."/>
            <person name="Zhu S.T."/>
            <person name="Xiao Z.Y."/>
            <person name="Nan H."/>
            <person name="Yue Y."/>
            <person name="Zhu X.G."/>
            <person name="Wu Y."/>
            <person name="Hong X.N."/>
            <person name="Fan G.Y."/>
            <person name="Tong Y."/>
            <person name="Zhang D."/>
            <person name="Mao C.L."/>
            <person name="Liu Y.L."/>
            <person name="Hao S.J."/>
            <person name="Liu W.Q."/>
            <person name="Lv M.Q."/>
            <person name="Zhang H.B."/>
            <person name="Liu Y."/>
            <person name="Hu-Tang G.R."/>
            <person name="Wang J.P."/>
            <person name="Wang J.H."/>
            <person name="Sun Y.H."/>
            <person name="Ni S.B."/>
            <person name="Chen W.B."/>
            <person name="Zhang X.C."/>
            <person name="Jiao Y.N."/>
            <person name="Eichler E.E."/>
            <person name="Li G.H."/>
            <person name="Liu X."/>
            <person name="Gao L.Z."/>
        </authorList>
    </citation>
    <scope>NUCLEOTIDE SEQUENCE [LARGE SCALE GENOMIC DNA]</scope>
    <source>
        <strain evidence="5">cv. GT1</strain>
        <tissue evidence="4">Leaf</tissue>
    </source>
</reference>